<evidence type="ECO:0000256" key="1">
    <source>
        <dbReference type="ARBA" id="ARBA00006328"/>
    </source>
</evidence>
<keyword evidence="5" id="KW-1185">Reference proteome</keyword>
<gene>
    <name evidence="4" type="ORF">EV702DRAFT_557803</name>
</gene>
<comment type="similarity">
    <text evidence="1">Belongs to the NmrA-type oxidoreductase family.</text>
</comment>
<proteinExistence type="inferred from homology"/>
<evidence type="ECO:0000313" key="4">
    <source>
        <dbReference type="EMBL" id="KAG1774061.1"/>
    </source>
</evidence>
<sequence>MSKHILVAGATGKQGRALIEALRPTSDSDDIPFRVLALTRSASSPNAQRLVQERHVQVVEGDLDSPESMRKVYEDAKGSGGIWGVFCVLAFPGLGANADGEERQGKFMADLALEYGVSVYIYSTAERGGEQSDEMEKLSGRAKVLAERHVQALGERGLPWTILRPGFFLDNYDDFIGSITVAVMTRGLKEDSKLGVIDPKDIGHVAAAVFKVKHFRQEKHQQQLTVQWKNPEKYKHQILVVIGDVLTMSEQHASYKRATGRTLPSIPGFLATIILALNKSTQELVQHFENIHTARTTGQHEHFESQLNLSHEAYPQMKTVYDWAVEQQKNQGRQENAADWNKVSLWRLMLGKS</sequence>
<dbReference type="PANTHER" id="PTHR42748:SF7">
    <property type="entry name" value="NMRA LIKE REDOX SENSOR 1-RELATED"/>
    <property type="match status" value="1"/>
</dbReference>
<dbReference type="GO" id="GO:0005634">
    <property type="term" value="C:nucleus"/>
    <property type="evidence" value="ECO:0007669"/>
    <property type="project" value="TreeGrafter"/>
</dbReference>
<evidence type="ECO:0000259" key="3">
    <source>
        <dbReference type="Pfam" id="PF05368"/>
    </source>
</evidence>
<dbReference type="EMBL" id="JABBWD010000045">
    <property type="protein sequence ID" value="KAG1774061.1"/>
    <property type="molecule type" value="Genomic_DNA"/>
</dbReference>
<dbReference type="Gene3D" id="3.40.50.720">
    <property type="entry name" value="NAD(P)-binding Rossmann-like Domain"/>
    <property type="match status" value="1"/>
</dbReference>
<name>A0A9P7D0J4_9AGAM</name>
<dbReference type="InterPro" id="IPR036291">
    <property type="entry name" value="NAD(P)-bd_dom_sf"/>
</dbReference>
<protein>
    <submittedName>
        <fullName evidence="4">NAD(P)-binding protein</fullName>
    </submittedName>
</protein>
<reference evidence="4" key="1">
    <citation type="journal article" date="2020" name="New Phytol.">
        <title>Comparative genomics reveals dynamic genome evolution in host specialist ectomycorrhizal fungi.</title>
        <authorList>
            <person name="Lofgren L.A."/>
            <person name="Nguyen N.H."/>
            <person name="Vilgalys R."/>
            <person name="Ruytinx J."/>
            <person name="Liao H.L."/>
            <person name="Branco S."/>
            <person name="Kuo A."/>
            <person name="LaButti K."/>
            <person name="Lipzen A."/>
            <person name="Andreopoulos W."/>
            <person name="Pangilinan J."/>
            <person name="Riley R."/>
            <person name="Hundley H."/>
            <person name="Na H."/>
            <person name="Barry K."/>
            <person name="Grigoriev I.V."/>
            <person name="Stajich J.E."/>
            <person name="Kennedy P.G."/>
        </authorList>
    </citation>
    <scope>NUCLEOTIDE SEQUENCE</scope>
    <source>
        <strain evidence="4">DOB743</strain>
    </source>
</reference>
<dbReference type="PANTHER" id="PTHR42748">
    <property type="entry name" value="NITROGEN METABOLITE REPRESSION PROTEIN NMRA FAMILY MEMBER"/>
    <property type="match status" value="1"/>
</dbReference>
<dbReference type="OrthoDB" id="9997102at2759"/>
<dbReference type="AlphaFoldDB" id="A0A9P7D0J4"/>
<evidence type="ECO:0000313" key="5">
    <source>
        <dbReference type="Proteomes" id="UP000714275"/>
    </source>
</evidence>
<accession>A0A9P7D0J4</accession>
<dbReference type="Gene3D" id="3.90.25.10">
    <property type="entry name" value="UDP-galactose 4-epimerase, domain 1"/>
    <property type="match status" value="1"/>
</dbReference>
<dbReference type="InterPro" id="IPR008030">
    <property type="entry name" value="NmrA-like"/>
</dbReference>
<dbReference type="Pfam" id="PF05368">
    <property type="entry name" value="NmrA"/>
    <property type="match status" value="1"/>
</dbReference>
<dbReference type="InterPro" id="IPR051164">
    <property type="entry name" value="NmrA-like_oxidored"/>
</dbReference>
<evidence type="ECO:0000256" key="2">
    <source>
        <dbReference type="ARBA" id="ARBA00022857"/>
    </source>
</evidence>
<dbReference type="Proteomes" id="UP000714275">
    <property type="component" value="Unassembled WGS sequence"/>
</dbReference>
<keyword evidence="2" id="KW-0521">NADP</keyword>
<feature type="domain" description="NmrA-like" evidence="3">
    <location>
        <begin position="1"/>
        <end position="264"/>
    </location>
</feature>
<comment type="caution">
    <text evidence="4">The sequence shown here is derived from an EMBL/GenBank/DDBJ whole genome shotgun (WGS) entry which is preliminary data.</text>
</comment>
<dbReference type="SUPFAM" id="SSF51735">
    <property type="entry name" value="NAD(P)-binding Rossmann-fold domains"/>
    <property type="match status" value="1"/>
</dbReference>
<organism evidence="4 5">
    <name type="scientific">Suillus placidus</name>
    <dbReference type="NCBI Taxonomy" id="48579"/>
    <lineage>
        <taxon>Eukaryota</taxon>
        <taxon>Fungi</taxon>
        <taxon>Dikarya</taxon>
        <taxon>Basidiomycota</taxon>
        <taxon>Agaricomycotina</taxon>
        <taxon>Agaricomycetes</taxon>
        <taxon>Agaricomycetidae</taxon>
        <taxon>Boletales</taxon>
        <taxon>Suillineae</taxon>
        <taxon>Suillaceae</taxon>
        <taxon>Suillus</taxon>
    </lineage>
</organism>